<sequence length="170" mass="19143">MELDRNCIALKASTVNNKNLRAELKRGGARMSPMTDNNRKAKLKPDLTSRNDRRMAAPILRLALTPEPPPSKLKFDLSGPPKKHKTSTAAMSSIRIVDTSIVDTILKFLMMSAPILTVKLTPMRSYQTLDTVSVDLIGPRLPRPEEDKNKWKTEWKSHQQLTQGSFAHQL</sequence>
<keyword evidence="3" id="KW-1185">Reference proteome</keyword>
<evidence type="ECO:0000256" key="1">
    <source>
        <dbReference type="SAM" id="MobiDB-lite"/>
    </source>
</evidence>
<organism evidence="2 3">
    <name type="scientific">Ancylostoma caninum</name>
    <name type="common">Dog hookworm</name>
    <dbReference type="NCBI Taxonomy" id="29170"/>
    <lineage>
        <taxon>Eukaryota</taxon>
        <taxon>Metazoa</taxon>
        <taxon>Ecdysozoa</taxon>
        <taxon>Nematoda</taxon>
        <taxon>Chromadorea</taxon>
        <taxon>Rhabditida</taxon>
        <taxon>Rhabditina</taxon>
        <taxon>Rhabditomorpha</taxon>
        <taxon>Strongyloidea</taxon>
        <taxon>Ancylostomatidae</taxon>
        <taxon>Ancylostomatinae</taxon>
        <taxon>Ancylostoma</taxon>
    </lineage>
</organism>
<dbReference type="EMBL" id="JOJR01011718">
    <property type="protein sequence ID" value="RCN25476.1"/>
    <property type="molecule type" value="Genomic_DNA"/>
</dbReference>
<feature type="compositionally biased region" description="Basic and acidic residues" evidence="1">
    <location>
        <begin position="142"/>
        <end position="157"/>
    </location>
</feature>
<dbReference type="Proteomes" id="UP000252519">
    <property type="component" value="Unassembled WGS sequence"/>
</dbReference>
<dbReference type="AlphaFoldDB" id="A0A368F078"/>
<comment type="caution">
    <text evidence="2">The sequence shown here is derived from an EMBL/GenBank/DDBJ whole genome shotgun (WGS) entry which is preliminary data.</text>
</comment>
<protein>
    <submittedName>
        <fullName evidence="2">Uncharacterized protein</fullName>
    </submittedName>
</protein>
<reference evidence="2 3" key="1">
    <citation type="submission" date="2014-10" db="EMBL/GenBank/DDBJ databases">
        <title>Draft genome of the hookworm Ancylostoma caninum.</title>
        <authorList>
            <person name="Mitreva M."/>
        </authorList>
    </citation>
    <scope>NUCLEOTIDE SEQUENCE [LARGE SCALE GENOMIC DNA]</scope>
    <source>
        <strain evidence="2 3">Baltimore</strain>
    </source>
</reference>
<evidence type="ECO:0000313" key="2">
    <source>
        <dbReference type="EMBL" id="RCN25476.1"/>
    </source>
</evidence>
<evidence type="ECO:0000313" key="3">
    <source>
        <dbReference type="Proteomes" id="UP000252519"/>
    </source>
</evidence>
<dbReference type="OrthoDB" id="5896400at2759"/>
<gene>
    <name evidence="2" type="ORF">ANCCAN_28811</name>
</gene>
<name>A0A368F078_ANCCA</name>
<proteinExistence type="predicted"/>
<feature type="compositionally biased region" description="Polar residues" evidence="1">
    <location>
        <begin position="158"/>
        <end position="170"/>
    </location>
</feature>
<accession>A0A368F078</accession>
<feature type="region of interest" description="Disordered" evidence="1">
    <location>
        <begin position="140"/>
        <end position="170"/>
    </location>
</feature>